<dbReference type="PANTHER" id="PTHR42781:SF4">
    <property type="entry name" value="SPERMIDINE_PUTRESCINE IMPORT ATP-BINDING PROTEIN POTA"/>
    <property type="match status" value="1"/>
</dbReference>
<evidence type="ECO:0000256" key="4">
    <source>
        <dbReference type="ARBA" id="ARBA00022840"/>
    </source>
</evidence>
<dbReference type="RefSeq" id="WP_321536559.1">
    <property type="nucleotide sequence ID" value="NZ_JARGDL010000018.1"/>
</dbReference>
<proteinExistence type="predicted"/>
<dbReference type="Pfam" id="PF00005">
    <property type="entry name" value="ABC_tran"/>
    <property type="match status" value="1"/>
</dbReference>
<name>A0AAE3P402_9BACT</name>
<dbReference type="AlphaFoldDB" id="A0AAE3P402"/>
<dbReference type="Pfam" id="PF03459">
    <property type="entry name" value="TOBE"/>
    <property type="match status" value="1"/>
</dbReference>
<dbReference type="InterPro" id="IPR027417">
    <property type="entry name" value="P-loop_NTPase"/>
</dbReference>
<keyword evidence="4 8" id="KW-0067">ATP-binding</keyword>
<evidence type="ECO:0000313" key="9">
    <source>
        <dbReference type="Proteomes" id="UP001221302"/>
    </source>
</evidence>
<dbReference type="Gene3D" id="2.40.50.100">
    <property type="match status" value="1"/>
</dbReference>
<evidence type="ECO:0000256" key="1">
    <source>
        <dbReference type="ARBA" id="ARBA00022448"/>
    </source>
</evidence>
<protein>
    <submittedName>
        <fullName evidence="8">ATP-binding cassette domain-containing protein</fullName>
    </submittedName>
</protein>
<reference evidence="8" key="1">
    <citation type="submission" date="2023-03" db="EMBL/GenBank/DDBJ databases">
        <title>Stygiobacter electus gen. nov., sp. nov., facultatively anaerobic thermotolerant bacterium of the class Ignavibacteria from a well of Yessentuki mineral water deposit.</title>
        <authorList>
            <person name="Podosokorskaya O.A."/>
            <person name="Elcheninov A.G."/>
            <person name="Petrova N.F."/>
            <person name="Zavarzina D.G."/>
            <person name="Kublanov I.V."/>
            <person name="Merkel A.Y."/>
        </authorList>
    </citation>
    <scope>NUCLEOTIDE SEQUENCE</scope>
    <source>
        <strain evidence="8">09-Me</strain>
    </source>
</reference>
<dbReference type="GO" id="GO:0015689">
    <property type="term" value="P:molybdate ion transport"/>
    <property type="evidence" value="ECO:0007669"/>
    <property type="project" value="InterPro"/>
</dbReference>
<keyword evidence="3" id="KW-0547">Nucleotide-binding</keyword>
<dbReference type="PROSITE" id="PS51866">
    <property type="entry name" value="MOP"/>
    <property type="match status" value="1"/>
</dbReference>
<feature type="domain" description="Mop" evidence="7">
    <location>
        <begin position="285"/>
        <end position="349"/>
    </location>
</feature>
<evidence type="ECO:0000259" key="7">
    <source>
        <dbReference type="PROSITE" id="PS51866"/>
    </source>
</evidence>
<comment type="caution">
    <text evidence="8">The sequence shown here is derived from an EMBL/GenBank/DDBJ whole genome shotgun (WGS) entry which is preliminary data.</text>
</comment>
<organism evidence="8 9">
    <name type="scientific">Stygiobacter electus</name>
    <dbReference type="NCBI Taxonomy" id="3032292"/>
    <lineage>
        <taxon>Bacteria</taxon>
        <taxon>Pseudomonadati</taxon>
        <taxon>Ignavibacteriota</taxon>
        <taxon>Ignavibacteria</taxon>
        <taxon>Ignavibacteriales</taxon>
        <taxon>Melioribacteraceae</taxon>
        <taxon>Stygiobacter</taxon>
    </lineage>
</organism>
<feature type="domain" description="ABC transporter" evidence="6">
    <location>
        <begin position="2"/>
        <end position="228"/>
    </location>
</feature>
<dbReference type="SUPFAM" id="SSF52540">
    <property type="entry name" value="P-loop containing nucleoside triphosphate hydrolases"/>
    <property type="match status" value="1"/>
</dbReference>
<accession>A0AAE3P402</accession>
<dbReference type="Proteomes" id="UP001221302">
    <property type="component" value="Unassembled WGS sequence"/>
</dbReference>
<dbReference type="PROSITE" id="PS50893">
    <property type="entry name" value="ABC_TRANSPORTER_2"/>
    <property type="match status" value="1"/>
</dbReference>
<dbReference type="InterPro" id="IPR050093">
    <property type="entry name" value="ABC_SmlMolc_Importer"/>
</dbReference>
<sequence>MLKLENVNLSAGKFSLSNINFEVEKGDYFVILGSNGVGKTILLESIVGINKINCGNIYLNSDEISKKEINQRNLSMVYQTIDLFPHFSVFDNIAFPLKNRKEKKVQEKVIELARTVNVEDKLNQKPDTLSGGEMQRVALARCLATDSKILLLDEPLSSLDTKSKNELKILLRNLNRKGITFVHVTHDYEEAISLANKIAVLENGTIVDVNEPEIIFKNPKSEYIANFIGHKNFLKGKVKSIQNSDLKKFIVDNYLEIYCLTDLNDGEGFLIISSDDISISNQKEISSNRNNFIGNIIDISKAKIGYEIIVDLGYKFAVSISKESIENLKLSIGKEVWISFKASACKIYR</sequence>
<evidence type="ECO:0000259" key="6">
    <source>
        <dbReference type="PROSITE" id="PS50893"/>
    </source>
</evidence>
<dbReference type="SMART" id="SM00382">
    <property type="entry name" value="AAA"/>
    <property type="match status" value="1"/>
</dbReference>
<dbReference type="GO" id="GO:0005524">
    <property type="term" value="F:ATP binding"/>
    <property type="evidence" value="ECO:0007669"/>
    <property type="project" value="UniProtKB-KW"/>
</dbReference>
<dbReference type="GO" id="GO:0016887">
    <property type="term" value="F:ATP hydrolysis activity"/>
    <property type="evidence" value="ECO:0007669"/>
    <property type="project" value="InterPro"/>
</dbReference>
<dbReference type="PROSITE" id="PS00211">
    <property type="entry name" value="ABC_TRANSPORTER_1"/>
    <property type="match status" value="1"/>
</dbReference>
<dbReference type="Gene3D" id="3.40.50.300">
    <property type="entry name" value="P-loop containing nucleotide triphosphate hydrolases"/>
    <property type="match status" value="1"/>
</dbReference>
<dbReference type="PANTHER" id="PTHR42781">
    <property type="entry name" value="SPERMIDINE/PUTRESCINE IMPORT ATP-BINDING PROTEIN POTA"/>
    <property type="match status" value="1"/>
</dbReference>
<evidence type="ECO:0000313" key="8">
    <source>
        <dbReference type="EMBL" id="MDF1612788.1"/>
    </source>
</evidence>
<evidence type="ECO:0000256" key="3">
    <source>
        <dbReference type="ARBA" id="ARBA00022741"/>
    </source>
</evidence>
<keyword evidence="9" id="KW-1185">Reference proteome</keyword>
<evidence type="ECO:0000256" key="5">
    <source>
        <dbReference type="PROSITE-ProRule" id="PRU01213"/>
    </source>
</evidence>
<dbReference type="InterPro" id="IPR017871">
    <property type="entry name" value="ABC_transporter-like_CS"/>
</dbReference>
<dbReference type="SUPFAM" id="SSF50331">
    <property type="entry name" value="MOP-like"/>
    <property type="match status" value="1"/>
</dbReference>
<keyword evidence="1" id="KW-0813">Transport</keyword>
<dbReference type="InterPro" id="IPR003439">
    <property type="entry name" value="ABC_transporter-like_ATP-bd"/>
</dbReference>
<dbReference type="InterPro" id="IPR008995">
    <property type="entry name" value="Mo/tungstate-bd_C_term_dom"/>
</dbReference>
<evidence type="ECO:0000256" key="2">
    <source>
        <dbReference type="ARBA" id="ARBA00022505"/>
    </source>
</evidence>
<dbReference type="InterPro" id="IPR005116">
    <property type="entry name" value="Transp-assoc_OB_typ1"/>
</dbReference>
<dbReference type="InterPro" id="IPR004606">
    <property type="entry name" value="Mop_domain"/>
</dbReference>
<gene>
    <name evidence="8" type="ORF">P0M35_11550</name>
</gene>
<keyword evidence="2 5" id="KW-0500">Molybdenum</keyword>
<dbReference type="EMBL" id="JARGDL010000018">
    <property type="protein sequence ID" value="MDF1612788.1"/>
    <property type="molecule type" value="Genomic_DNA"/>
</dbReference>
<dbReference type="InterPro" id="IPR003593">
    <property type="entry name" value="AAA+_ATPase"/>
</dbReference>